<dbReference type="RefSeq" id="WP_092558060.1">
    <property type="nucleotide sequence ID" value="NZ_FNPZ01000008.1"/>
</dbReference>
<gene>
    <name evidence="9" type="ORF">SAMN05216554_4492</name>
</gene>
<dbReference type="Proteomes" id="UP000198891">
    <property type="component" value="Unassembled WGS sequence"/>
</dbReference>
<name>A0A1H3TV21_9MICO</name>
<evidence type="ECO:0000256" key="1">
    <source>
        <dbReference type="ARBA" id="ARBA00001965"/>
    </source>
</evidence>
<evidence type="ECO:0000256" key="3">
    <source>
        <dbReference type="ARBA" id="ARBA00022723"/>
    </source>
</evidence>
<dbReference type="Pfam" id="PF04444">
    <property type="entry name" value="Dioxygenase_N"/>
    <property type="match status" value="1"/>
</dbReference>
<dbReference type="AlphaFoldDB" id="A0A1H3TV21"/>
<sequence length="294" mass="31792">MAHDLYGRGLTEEVIGSFAGTPDARLKEILESLTRHLHDFITEIHPSIEEWELGIDFLTRTGQTSTAVRQEFILLSDVLGVSMLVETLNGSETPEATASTVLGPFHLVESPVRRSGDEISPQSAGEACVVEIRVRSVDGSVVGGATVDVWQADADGFYDVQVPESQSVGNGRGLFETDREGRLWFTTIVPAHYPIPTDGPVGELLGATHRHPYRPAHIHVLVSAPGFETLTTHVFVAGSSYIDSDAVFAVKRDLIEEFAVVDDPALAEAFGVRSPFRHAVFDVVVEPAEGVAHA</sequence>
<keyword evidence="6" id="KW-0408">Iron</keyword>
<dbReference type="GO" id="GO:0008199">
    <property type="term" value="F:ferric iron binding"/>
    <property type="evidence" value="ECO:0007669"/>
    <property type="project" value="InterPro"/>
</dbReference>
<organism evidence="9 10">
    <name type="scientific">Herbiconiux ginsengi</name>
    <dbReference type="NCBI Taxonomy" id="381665"/>
    <lineage>
        <taxon>Bacteria</taxon>
        <taxon>Bacillati</taxon>
        <taxon>Actinomycetota</taxon>
        <taxon>Actinomycetes</taxon>
        <taxon>Micrococcales</taxon>
        <taxon>Microbacteriaceae</taxon>
        <taxon>Herbiconiux</taxon>
    </lineage>
</organism>
<dbReference type="PANTHER" id="PTHR33711">
    <property type="entry name" value="DIOXYGENASE, PUTATIVE (AFU_ORTHOLOGUE AFUA_2G02910)-RELATED"/>
    <property type="match status" value="1"/>
</dbReference>
<keyword evidence="3" id="KW-0479">Metal-binding</keyword>
<dbReference type="InterPro" id="IPR000627">
    <property type="entry name" value="Intradiol_dOase_C"/>
</dbReference>
<dbReference type="GO" id="GO:0018576">
    <property type="term" value="F:catechol 1,2-dioxygenase activity"/>
    <property type="evidence" value="ECO:0007669"/>
    <property type="project" value="InterPro"/>
</dbReference>
<evidence type="ECO:0000256" key="5">
    <source>
        <dbReference type="ARBA" id="ARBA00023002"/>
    </source>
</evidence>
<proteinExistence type="inferred from homology"/>
<protein>
    <submittedName>
        <fullName evidence="9">Catechol 1,2-dioxygenase</fullName>
    </submittedName>
</protein>
<evidence type="ECO:0000259" key="7">
    <source>
        <dbReference type="Pfam" id="PF00775"/>
    </source>
</evidence>
<evidence type="ECO:0000256" key="4">
    <source>
        <dbReference type="ARBA" id="ARBA00022964"/>
    </source>
</evidence>
<feature type="domain" description="Catechol dioxygenase N-terminal" evidence="8">
    <location>
        <begin position="23"/>
        <end position="95"/>
    </location>
</feature>
<feature type="domain" description="Intradiol ring-cleavage dioxygenases" evidence="7">
    <location>
        <begin position="122"/>
        <end position="264"/>
    </location>
</feature>
<evidence type="ECO:0000313" key="9">
    <source>
        <dbReference type="EMBL" id="SDZ53888.1"/>
    </source>
</evidence>
<keyword evidence="5" id="KW-0560">Oxidoreductase</keyword>
<dbReference type="InterPro" id="IPR050770">
    <property type="entry name" value="Intradiol_RC_Dioxygenase"/>
</dbReference>
<comment type="similarity">
    <text evidence="2">Belongs to the intradiol ring-cleavage dioxygenase family.</text>
</comment>
<dbReference type="Gene3D" id="2.60.130.10">
    <property type="entry name" value="Aromatic compound dioxygenase"/>
    <property type="match status" value="1"/>
</dbReference>
<dbReference type="OrthoDB" id="9800887at2"/>
<keyword evidence="4 9" id="KW-0223">Dioxygenase</keyword>
<dbReference type="InterPro" id="IPR015889">
    <property type="entry name" value="Intradiol_dOase_core"/>
</dbReference>
<dbReference type="InterPro" id="IPR007535">
    <property type="entry name" value="Catechol_dOase_N"/>
</dbReference>
<reference evidence="9 10" key="1">
    <citation type="submission" date="2016-10" db="EMBL/GenBank/DDBJ databases">
        <authorList>
            <person name="de Groot N.N."/>
        </authorList>
    </citation>
    <scope>NUCLEOTIDE SEQUENCE [LARGE SCALE GENOMIC DNA]</scope>
    <source>
        <strain evidence="9 10">CGMCC 4.3491</strain>
    </source>
</reference>
<dbReference type="STRING" id="381665.SAMN05216554_4492"/>
<dbReference type="GO" id="GO:0009712">
    <property type="term" value="P:catechol-containing compound metabolic process"/>
    <property type="evidence" value="ECO:0007669"/>
    <property type="project" value="InterPro"/>
</dbReference>
<evidence type="ECO:0000256" key="2">
    <source>
        <dbReference type="ARBA" id="ARBA00007825"/>
    </source>
</evidence>
<dbReference type="Pfam" id="PF00775">
    <property type="entry name" value="Dioxygenase_C"/>
    <property type="match status" value="1"/>
</dbReference>
<evidence type="ECO:0000256" key="6">
    <source>
        <dbReference type="ARBA" id="ARBA00023004"/>
    </source>
</evidence>
<evidence type="ECO:0000313" key="10">
    <source>
        <dbReference type="Proteomes" id="UP000198891"/>
    </source>
</evidence>
<dbReference type="SUPFAM" id="SSF49482">
    <property type="entry name" value="Aromatic compound dioxygenase"/>
    <property type="match status" value="1"/>
</dbReference>
<evidence type="ECO:0000259" key="8">
    <source>
        <dbReference type="Pfam" id="PF04444"/>
    </source>
</evidence>
<accession>A0A1H3TV21</accession>
<dbReference type="EMBL" id="FNPZ01000008">
    <property type="protein sequence ID" value="SDZ53888.1"/>
    <property type="molecule type" value="Genomic_DNA"/>
</dbReference>
<keyword evidence="10" id="KW-1185">Reference proteome</keyword>
<dbReference type="PANTHER" id="PTHR33711:SF7">
    <property type="entry name" value="INTRADIOL RING-CLEAVAGE DIOXYGENASES DOMAIN-CONTAINING PROTEIN-RELATED"/>
    <property type="match status" value="1"/>
</dbReference>
<comment type="cofactor">
    <cofactor evidence="1">
        <name>Fe(3+)</name>
        <dbReference type="ChEBI" id="CHEBI:29034"/>
    </cofactor>
</comment>